<evidence type="ECO:0000313" key="2">
    <source>
        <dbReference type="Proteomes" id="UP000254425"/>
    </source>
</evidence>
<dbReference type="RefSeq" id="WP_208876195.1">
    <property type="nucleotide sequence ID" value="NZ_CP031320.1"/>
</dbReference>
<dbReference type="Proteomes" id="UP000254425">
    <property type="component" value="Chromosome"/>
</dbReference>
<dbReference type="Gene3D" id="3.30.460.10">
    <property type="entry name" value="Beta Polymerase, domain 2"/>
    <property type="match status" value="1"/>
</dbReference>
<sequence length="253" mass="27731">MFSVEERDRVRARLLARAEADEAVVGAAWTGSHAVAAGDRWSDTDLVLAVRGGLAATVDRWTRWLRSALGARHHWDLRSDTSTVRVFLLPGWLEVDLTFTPEAEFGPRGPQWHTVFGRTRTPEPFPEPDGNALAGLLWHHVLHAFVCLERGHRWQAAYWIGAVRDHVVTLACLRLGLPAAHAKGAHLLPDELAAELETTLVRSLDGPDLRRALTAAVTVAAGELRRSDPALAARLSPLLAELEEANERAAGGR</sequence>
<dbReference type="AlphaFoldDB" id="A0A345XKJ8"/>
<evidence type="ECO:0000313" key="1">
    <source>
        <dbReference type="EMBL" id="AXK32164.1"/>
    </source>
</evidence>
<dbReference type="KEGG" id="sarm:DVA86_05350"/>
<reference evidence="1 2" key="1">
    <citation type="submission" date="2018-07" db="EMBL/GenBank/DDBJ databases">
        <title>Draft genome of the type strain Streptomyces armeniacus ATCC 15676.</title>
        <authorList>
            <person name="Labana P."/>
            <person name="Gosse J.T."/>
            <person name="Boddy C.N."/>
        </authorList>
    </citation>
    <scope>NUCLEOTIDE SEQUENCE [LARGE SCALE GENOMIC DNA]</scope>
    <source>
        <strain evidence="1 2">ATCC 15676</strain>
    </source>
</reference>
<accession>A0A345XKJ8</accession>
<dbReference type="InterPro" id="IPR043519">
    <property type="entry name" value="NT_sf"/>
</dbReference>
<proteinExistence type="predicted"/>
<name>A0A345XKJ8_9ACTN</name>
<evidence type="ECO:0008006" key="3">
    <source>
        <dbReference type="Google" id="ProtNLM"/>
    </source>
</evidence>
<keyword evidence="2" id="KW-1185">Reference proteome</keyword>
<organism evidence="1 2">
    <name type="scientific">Streptomyces armeniacus</name>
    <dbReference type="NCBI Taxonomy" id="83291"/>
    <lineage>
        <taxon>Bacteria</taxon>
        <taxon>Bacillati</taxon>
        <taxon>Actinomycetota</taxon>
        <taxon>Actinomycetes</taxon>
        <taxon>Kitasatosporales</taxon>
        <taxon>Streptomycetaceae</taxon>
        <taxon>Streptomyces</taxon>
    </lineage>
</organism>
<protein>
    <recommendedName>
        <fullName evidence="3">Nucleotidyltransferase domain-containing protein</fullName>
    </recommendedName>
</protein>
<dbReference type="EMBL" id="CP031320">
    <property type="protein sequence ID" value="AXK32164.1"/>
    <property type="molecule type" value="Genomic_DNA"/>
</dbReference>
<gene>
    <name evidence="1" type="ORF">DVA86_05350</name>
</gene>